<dbReference type="InterPro" id="IPR051552">
    <property type="entry name" value="HptR"/>
</dbReference>
<keyword evidence="5" id="KW-0805">Transcription regulation</keyword>
<dbReference type="Gene3D" id="3.40.50.2300">
    <property type="match status" value="1"/>
</dbReference>
<dbReference type="Gene3D" id="1.10.10.60">
    <property type="entry name" value="Homeodomain-like"/>
    <property type="match status" value="2"/>
</dbReference>
<evidence type="ECO:0000256" key="2">
    <source>
        <dbReference type="ARBA" id="ARBA00022490"/>
    </source>
</evidence>
<name>A0ABW5QVY5_9BACL</name>
<dbReference type="PROSITE" id="PS50110">
    <property type="entry name" value="RESPONSE_REGULATORY"/>
    <property type="match status" value="1"/>
</dbReference>
<keyword evidence="2" id="KW-0963">Cytoplasm</keyword>
<dbReference type="Pfam" id="PF12833">
    <property type="entry name" value="HTH_18"/>
    <property type="match status" value="1"/>
</dbReference>
<comment type="subcellular location">
    <subcellularLocation>
        <location evidence="1">Cytoplasm</location>
    </subcellularLocation>
</comment>
<keyword evidence="4" id="KW-0902">Two-component regulatory system</keyword>
<dbReference type="PANTHER" id="PTHR42713">
    <property type="entry name" value="HISTIDINE KINASE-RELATED"/>
    <property type="match status" value="1"/>
</dbReference>
<evidence type="ECO:0000256" key="8">
    <source>
        <dbReference type="PROSITE-ProRule" id="PRU00169"/>
    </source>
</evidence>
<evidence type="ECO:0000313" key="12">
    <source>
        <dbReference type="Proteomes" id="UP001597493"/>
    </source>
</evidence>
<dbReference type="RefSeq" id="WP_379272164.1">
    <property type="nucleotide sequence ID" value="NZ_JBHUGT010000028.1"/>
</dbReference>
<dbReference type="EMBL" id="JBHUMY010000009">
    <property type="protein sequence ID" value="MFD2660586.1"/>
    <property type="molecule type" value="Genomic_DNA"/>
</dbReference>
<dbReference type="Pfam" id="PF17853">
    <property type="entry name" value="GGDEF_2"/>
    <property type="match status" value="1"/>
</dbReference>
<evidence type="ECO:0000256" key="7">
    <source>
        <dbReference type="ARBA" id="ARBA00023163"/>
    </source>
</evidence>
<dbReference type="InterPro" id="IPR018062">
    <property type="entry name" value="HTH_AraC-typ_CS"/>
</dbReference>
<keyword evidence="7" id="KW-0804">Transcription</keyword>
<evidence type="ECO:0000256" key="6">
    <source>
        <dbReference type="ARBA" id="ARBA00023125"/>
    </source>
</evidence>
<dbReference type="InterPro" id="IPR001789">
    <property type="entry name" value="Sig_transdc_resp-reg_receiver"/>
</dbReference>
<evidence type="ECO:0000313" key="11">
    <source>
        <dbReference type="EMBL" id="MFD2660586.1"/>
    </source>
</evidence>
<keyword evidence="3 8" id="KW-0597">Phosphoprotein</keyword>
<dbReference type="SUPFAM" id="SSF52172">
    <property type="entry name" value="CheY-like"/>
    <property type="match status" value="1"/>
</dbReference>
<evidence type="ECO:0000256" key="1">
    <source>
        <dbReference type="ARBA" id="ARBA00004496"/>
    </source>
</evidence>
<dbReference type="PROSITE" id="PS01124">
    <property type="entry name" value="HTH_ARAC_FAMILY_2"/>
    <property type="match status" value="1"/>
</dbReference>
<dbReference type="SMART" id="SM00448">
    <property type="entry name" value="REC"/>
    <property type="match status" value="1"/>
</dbReference>
<reference evidence="12" key="1">
    <citation type="journal article" date="2019" name="Int. J. Syst. Evol. Microbiol.">
        <title>The Global Catalogue of Microorganisms (GCM) 10K type strain sequencing project: providing services to taxonomists for standard genome sequencing and annotation.</title>
        <authorList>
            <consortium name="The Broad Institute Genomics Platform"/>
            <consortium name="The Broad Institute Genome Sequencing Center for Infectious Disease"/>
            <person name="Wu L."/>
            <person name="Ma J."/>
        </authorList>
    </citation>
    <scope>NUCLEOTIDE SEQUENCE [LARGE SCALE GENOMIC DNA]</scope>
    <source>
        <strain evidence="12">TISTR 1827</strain>
    </source>
</reference>
<evidence type="ECO:0000256" key="5">
    <source>
        <dbReference type="ARBA" id="ARBA00023015"/>
    </source>
</evidence>
<dbReference type="PROSITE" id="PS00041">
    <property type="entry name" value="HTH_ARAC_FAMILY_1"/>
    <property type="match status" value="1"/>
</dbReference>
<comment type="caution">
    <text evidence="11">The sequence shown here is derived from an EMBL/GenBank/DDBJ whole genome shotgun (WGS) entry which is preliminary data.</text>
</comment>
<dbReference type="InterPro" id="IPR009057">
    <property type="entry name" value="Homeodomain-like_sf"/>
</dbReference>
<dbReference type="InterPro" id="IPR018060">
    <property type="entry name" value="HTH_AraC"/>
</dbReference>
<feature type="domain" description="HTH araC/xylS-type" evidence="9">
    <location>
        <begin position="299"/>
        <end position="398"/>
    </location>
</feature>
<feature type="domain" description="Response regulatory" evidence="10">
    <location>
        <begin position="6"/>
        <end position="123"/>
    </location>
</feature>
<proteinExistence type="predicted"/>
<dbReference type="InterPro" id="IPR041522">
    <property type="entry name" value="CdaR_GGDEF"/>
</dbReference>
<dbReference type="Pfam" id="PF00072">
    <property type="entry name" value="Response_reg"/>
    <property type="match status" value="1"/>
</dbReference>
<dbReference type="SUPFAM" id="SSF46689">
    <property type="entry name" value="Homeodomain-like"/>
    <property type="match status" value="1"/>
</dbReference>
<keyword evidence="6" id="KW-0238">DNA-binding</keyword>
<organism evidence="11 12">
    <name type="scientific">Paenibacillus thailandensis</name>
    <dbReference type="NCBI Taxonomy" id="393250"/>
    <lineage>
        <taxon>Bacteria</taxon>
        <taxon>Bacillati</taxon>
        <taxon>Bacillota</taxon>
        <taxon>Bacilli</taxon>
        <taxon>Bacillales</taxon>
        <taxon>Paenibacillaceae</taxon>
        <taxon>Paenibacillus</taxon>
    </lineage>
</organism>
<sequence length="402" mass="44847">MKRVWNVLIADDEPIIREGIRTAVDWESLRLEVVAEAEDGEEALELALGRAADIMLVDLSMPIMNGLTLIGRIREAKPETKIVIITGHDEFAYAQEAIKLGVDDYILKPVNPAQLTEVLGEVVRKLDAAAESEQLMRNASKQIERNIGLLRERFCIDWVKGDVSAGEIREQLAFLKLPQEAPSAVAVIRWPEKAQGKSVLSERDRQLLLFAVENIAHELLAEAEHVLFRDGSGLIVALVWGKADQTLLGAVEQAARDYLRIHILTSVRPCLPDPESVAAVYAEAKADVNQESRLSPYVRQAKRIIEERYSDPGLSLEGIAQELCVSAVYLSRILKQETSFSFVALLTHTRLTEAIRLLSSTDLSMHEIAERVGYESQHYFSTAFRKAVGMPPNRYRKQTVGG</sequence>
<dbReference type="PRINTS" id="PR00032">
    <property type="entry name" value="HTHARAC"/>
</dbReference>
<dbReference type="SMART" id="SM00342">
    <property type="entry name" value="HTH_ARAC"/>
    <property type="match status" value="1"/>
</dbReference>
<dbReference type="Proteomes" id="UP001597493">
    <property type="component" value="Unassembled WGS sequence"/>
</dbReference>
<evidence type="ECO:0000256" key="3">
    <source>
        <dbReference type="ARBA" id="ARBA00022553"/>
    </source>
</evidence>
<evidence type="ECO:0000259" key="9">
    <source>
        <dbReference type="PROSITE" id="PS01124"/>
    </source>
</evidence>
<dbReference type="CDD" id="cd17536">
    <property type="entry name" value="REC_YesN-like"/>
    <property type="match status" value="1"/>
</dbReference>
<feature type="modified residue" description="4-aspartylphosphate" evidence="8">
    <location>
        <position position="58"/>
    </location>
</feature>
<gene>
    <name evidence="11" type="ORF">ACFSW5_09985</name>
</gene>
<dbReference type="PANTHER" id="PTHR42713:SF3">
    <property type="entry name" value="TRANSCRIPTIONAL REGULATORY PROTEIN HPTR"/>
    <property type="match status" value="1"/>
</dbReference>
<evidence type="ECO:0000259" key="10">
    <source>
        <dbReference type="PROSITE" id="PS50110"/>
    </source>
</evidence>
<evidence type="ECO:0000256" key="4">
    <source>
        <dbReference type="ARBA" id="ARBA00023012"/>
    </source>
</evidence>
<accession>A0ABW5QVY5</accession>
<dbReference type="InterPro" id="IPR020449">
    <property type="entry name" value="Tscrpt_reg_AraC-type_HTH"/>
</dbReference>
<protein>
    <submittedName>
        <fullName evidence="11">Response regulator</fullName>
    </submittedName>
</protein>
<keyword evidence="12" id="KW-1185">Reference proteome</keyword>
<dbReference type="InterPro" id="IPR011006">
    <property type="entry name" value="CheY-like_superfamily"/>
</dbReference>